<feature type="binding site" evidence="3">
    <location>
        <position position="197"/>
    </location>
    <ligand>
        <name>substrate</name>
    </ligand>
</feature>
<keyword evidence="6" id="KW-1185">Reference proteome</keyword>
<feature type="active site" description="Charge relay system" evidence="2">
    <location>
        <position position="145"/>
    </location>
</feature>
<dbReference type="PANTHER" id="PTHR43372">
    <property type="entry name" value="FATTY-ACID AMIDE HYDROLASE"/>
    <property type="match status" value="1"/>
</dbReference>
<dbReference type="AlphaFoldDB" id="A0A1Y1WHL5"/>
<dbReference type="Proteomes" id="UP000193922">
    <property type="component" value="Unassembled WGS sequence"/>
</dbReference>
<dbReference type="RefSeq" id="XP_040746168.1">
    <property type="nucleotide sequence ID" value="XM_040890933.1"/>
</dbReference>
<dbReference type="InterPro" id="IPR052739">
    <property type="entry name" value="FAAH2"/>
</dbReference>
<feature type="active site" description="Charge relay system" evidence="2">
    <location>
        <position position="223"/>
    </location>
</feature>
<dbReference type="SUPFAM" id="SSF75304">
    <property type="entry name" value="Amidase signature (AS) enzymes"/>
    <property type="match status" value="1"/>
</dbReference>
<dbReference type="STRING" id="61395.A0A1Y1WHL5"/>
<dbReference type="EMBL" id="MCFD01000002">
    <property type="protein sequence ID" value="ORX72828.1"/>
    <property type="molecule type" value="Genomic_DNA"/>
</dbReference>
<evidence type="ECO:0000259" key="4">
    <source>
        <dbReference type="Pfam" id="PF01425"/>
    </source>
</evidence>
<dbReference type="OrthoDB" id="6428749at2759"/>
<dbReference type="Gene3D" id="3.90.1300.10">
    <property type="entry name" value="Amidase signature (AS) domain"/>
    <property type="match status" value="1"/>
</dbReference>
<feature type="active site" description="Acyl-ester intermediate" evidence="2">
    <location>
        <position position="247"/>
    </location>
</feature>
<dbReference type="InterPro" id="IPR023631">
    <property type="entry name" value="Amidase_dom"/>
</dbReference>
<feature type="binding site" evidence="3">
    <location>
        <position position="223"/>
    </location>
    <ligand>
        <name>substrate</name>
    </ligand>
</feature>
<evidence type="ECO:0000256" key="2">
    <source>
        <dbReference type="PIRSR" id="PIRSR001221-1"/>
    </source>
</evidence>
<evidence type="ECO:0000313" key="6">
    <source>
        <dbReference type="Proteomes" id="UP000193922"/>
    </source>
</evidence>
<evidence type="ECO:0000313" key="5">
    <source>
        <dbReference type="EMBL" id="ORX72828.1"/>
    </source>
</evidence>
<feature type="domain" description="Amidase" evidence="4">
    <location>
        <begin position="84"/>
        <end position="319"/>
    </location>
</feature>
<evidence type="ECO:0000256" key="3">
    <source>
        <dbReference type="PIRSR" id="PIRSR001221-2"/>
    </source>
</evidence>
<reference evidence="5 6" key="1">
    <citation type="submission" date="2016-07" db="EMBL/GenBank/DDBJ databases">
        <title>Pervasive Adenine N6-methylation of Active Genes in Fungi.</title>
        <authorList>
            <consortium name="DOE Joint Genome Institute"/>
            <person name="Mondo S.J."/>
            <person name="Dannebaum R.O."/>
            <person name="Kuo R.C."/>
            <person name="Labutti K."/>
            <person name="Haridas S."/>
            <person name="Kuo A."/>
            <person name="Salamov A."/>
            <person name="Ahrendt S.R."/>
            <person name="Lipzen A."/>
            <person name="Sullivan W."/>
            <person name="Andreopoulos W.B."/>
            <person name="Clum A."/>
            <person name="Lindquist E."/>
            <person name="Daum C."/>
            <person name="Ramamoorthy G.K."/>
            <person name="Gryganskyi A."/>
            <person name="Culley D."/>
            <person name="Magnuson J.K."/>
            <person name="James T.Y."/>
            <person name="O'Malley M.A."/>
            <person name="Stajich J.E."/>
            <person name="Spatafora J.W."/>
            <person name="Visel A."/>
            <person name="Grigoriev I.V."/>
        </authorList>
    </citation>
    <scope>NUCLEOTIDE SEQUENCE [LARGE SCALE GENOMIC DNA]</scope>
    <source>
        <strain evidence="5 6">ATCC 12442</strain>
    </source>
</reference>
<evidence type="ECO:0000256" key="1">
    <source>
        <dbReference type="ARBA" id="ARBA00009199"/>
    </source>
</evidence>
<name>A0A1Y1WHL5_9FUNG</name>
<organism evidence="5 6">
    <name type="scientific">Linderina pennispora</name>
    <dbReference type="NCBI Taxonomy" id="61395"/>
    <lineage>
        <taxon>Eukaryota</taxon>
        <taxon>Fungi</taxon>
        <taxon>Fungi incertae sedis</taxon>
        <taxon>Zoopagomycota</taxon>
        <taxon>Kickxellomycotina</taxon>
        <taxon>Kickxellomycetes</taxon>
        <taxon>Kickxellales</taxon>
        <taxon>Kickxellaceae</taxon>
        <taxon>Linderina</taxon>
    </lineage>
</organism>
<comment type="caution">
    <text evidence="5">The sequence shown here is derived from an EMBL/GenBank/DDBJ whole genome shotgun (WGS) entry which is preliminary data.</text>
</comment>
<dbReference type="GeneID" id="63807581"/>
<proteinExistence type="inferred from homology"/>
<comment type="similarity">
    <text evidence="1">Belongs to the amidase family.</text>
</comment>
<sequence>MAITSRIVSYIILRPIQILFWAPWRKLAFWYISVYDGIPKKKREARKLARNPETSLDSYDPLLLLSATELARRIRAGKLTSEQVLLTYINRIEKVNPFLNAVVADRYEQALEEARKVDRIIASGNIPEEFSIKNKPFLGVPVTIKECIAVKGLPNTFGLAWRVNTKWSPAPYNSPRTVNLTGAGFIILGVTNNPELLMSWESNTTVYGRCLNPYDLGRTPGGSSSGEGAIVGAAGSVIGIGTDIGGSIRLPAYFCGSFGHKTTSEWIPAEPPHFLSPRTKGKAVCATSGPICRYAEDIAPFVSALIGRDIGDPRSVDLTKLRVVAIPDGFGWQIAISKVDPELRQAVVNVANYLGQQVVGKENVAFAKAPGQIALSSKNFGPMIFTGEPAPSETLGGEGLPPFNYKKELIPFIFGRSKHTFNSIMLGFFYALGGKRTRDDVLPFWNQLREEFHELLGENGVLIFPPHPLTTQPHGTSYFNPSNVNYTSVFNGLGFPVTQVPIGLSKDGLPIGVQVVARKHEDLKTIAVALQLEKGFGGWVPPRRFGVPIAENETEDLYAH</sequence>
<dbReference type="InterPro" id="IPR036928">
    <property type="entry name" value="AS_sf"/>
</dbReference>
<dbReference type="PROSITE" id="PS00571">
    <property type="entry name" value="AMIDASES"/>
    <property type="match status" value="1"/>
</dbReference>
<gene>
    <name evidence="5" type="ORF">DL89DRAFT_308596</name>
</gene>
<dbReference type="GO" id="GO:0012505">
    <property type="term" value="C:endomembrane system"/>
    <property type="evidence" value="ECO:0007669"/>
    <property type="project" value="TreeGrafter"/>
</dbReference>
<feature type="binding site" evidence="3">
    <location>
        <begin position="244"/>
        <end position="247"/>
    </location>
    <ligand>
        <name>substrate</name>
    </ligand>
</feature>
<protein>
    <submittedName>
        <fullName evidence="5">Amidase signature enzyme</fullName>
    </submittedName>
</protein>
<dbReference type="PIRSF" id="PIRSF001221">
    <property type="entry name" value="Amidase_fungi"/>
    <property type="match status" value="1"/>
</dbReference>
<dbReference type="InterPro" id="IPR020556">
    <property type="entry name" value="Amidase_CS"/>
</dbReference>
<dbReference type="PANTHER" id="PTHR43372:SF4">
    <property type="entry name" value="FATTY-ACID AMIDE HYDROLASE 2"/>
    <property type="match status" value="1"/>
</dbReference>
<accession>A0A1Y1WHL5</accession>
<dbReference type="Pfam" id="PF01425">
    <property type="entry name" value="Amidase"/>
    <property type="match status" value="1"/>
</dbReference>